<accession>A0A0C3GS67</accession>
<organism evidence="2 3">
    <name type="scientific">Oidiodendron maius (strain Zn)</name>
    <dbReference type="NCBI Taxonomy" id="913774"/>
    <lineage>
        <taxon>Eukaryota</taxon>
        <taxon>Fungi</taxon>
        <taxon>Dikarya</taxon>
        <taxon>Ascomycota</taxon>
        <taxon>Pezizomycotina</taxon>
        <taxon>Leotiomycetes</taxon>
        <taxon>Leotiomycetes incertae sedis</taxon>
        <taxon>Myxotrichaceae</taxon>
        <taxon>Oidiodendron</taxon>
    </lineage>
</organism>
<dbReference type="InterPro" id="IPR000073">
    <property type="entry name" value="AB_hydrolase_1"/>
</dbReference>
<evidence type="ECO:0000313" key="3">
    <source>
        <dbReference type="Proteomes" id="UP000054321"/>
    </source>
</evidence>
<keyword evidence="3" id="KW-1185">Reference proteome</keyword>
<reference evidence="2 3" key="1">
    <citation type="submission" date="2014-04" db="EMBL/GenBank/DDBJ databases">
        <authorList>
            <consortium name="DOE Joint Genome Institute"/>
            <person name="Kuo A."/>
            <person name="Martino E."/>
            <person name="Perotto S."/>
            <person name="Kohler A."/>
            <person name="Nagy L.G."/>
            <person name="Floudas D."/>
            <person name="Copeland A."/>
            <person name="Barry K.W."/>
            <person name="Cichocki N."/>
            <person name="Veneault-Fourrey C."/>
            <person name="LaButti K."/>
            <person name="Lindquist E.A."/>
            <person name="Lipzen A."/>
            <person name="Lundell T."/>
            <person name="Morin E."/>
            <person name="Murat C."/>
            <person name="Sun H."/>
            <person name="Tunlid A."/>
            <person name="Henrissat B."/>
            <person name="Grigoriev I.V."/>
            <person name="Hibbett D.S."/>
            <person name="Martin F."/>
            <person name="Nordberg H.P."/>
            <person name="Cantor M.N."/>
            <person name="Hua S.X."/>
        </authorList>
    </citation>
    <scope>NUCLEOTIDE SEQUENCE [LARGE SCALE GENOMIC DNA]</scope>
    <source>
        <strain evidence="2 3">Zn</strain>
    </source>
</reference>
<dbReference type="SUPFAM" id="SSF53474">
    <property type="entry name" value="alpha/beta-Hydrolases"/>
    <property type="match status" value="1"/>
</dbReference>
<feature type="domain" description="AB hydrolase-1" evidence="1">
    <location>
        <begin position="67"/>
        <end position="302"/>
    </location>
</feature>
<dbReference type="Gene3D" id="3.40.50.1820">
    <property type="entry name" value="alpha/beta hydrolase"/>
    <property type="match status" value="1"/>
</dbReference>
<dbReference type="AlphaFoldDB" id="A0A0C3GS67"/>
<name>A0A0C3GS67_OIDMZ</name>
<dbReference type="InterPro" id="IPR029058">
    <property type="entry name" value="AB_hydrolase_fold"/>
</dbReference>
<dbReference type="EMBL" id="KN832896">
    <property type="protein sequence ID" value="KIM93311.1"/>
    <property type="molecule type" value="Genomic_DNA"/>
</dbReference>
<dbReference type="Proteomes" id="UP000054321">
    <property type="component" value="Unassembled WGS sequence"/>
</dbReference>
<sequence>MEVGFAQLQSKLPARLSFTFNSGNGESMQDLLIVYLSAIDTPKKLWIPTMASFTTMRNQQDWPPMMAYDRFGIPPSDNDPHDAGKTTEYWHDIPETVRCLRELIIYMTETRLQKRKLPQLILVGNSMGCAIARLYASTYPGTVSGLLLLDPPPLISGGSRSFMPDTKSLDFNAADLPEGITTEMIDRAHENFLRSRFHHGSINKEGLNWRELSTQIRPDSPRLQGPGGVGPVITILRHEPNVFAKQFLKTTGTPLAITRTYHEPVWERASQFFAQATREGRCKGPIVVPRSGHFIPMDTPDVISVELCELLDRVRQSGNTCKI</sequence>
<dbReference type="InParanoid" id="A0A0C3GS67"/>
<dbReference type="HOGENOM" id="CLU_044619_0_0_1"/>
<dbReference type="OrthoDB" id="3466836at2759"/>
<dbReference type="Pfam" id="PF12697">
    <property type="entry name" value="Abhydrolase_6"/>
    <property type="match status" value="1"/>
</dbReference>
<protein>
    <recommendedName>
        <fullName evidence="1">AB hydrolase-1 domain-containing protein</fullName>
    </recommendedName>
</protein>
<gene>
    <name evidence="2" type="ORF">OIDMADRAFT_137962</name>
</gene>
<reference evidence="3" key="2">
    <citation type="submission" date="2015-01" db="EMBL/GenBank/DDBJ databases">
        <title>Evolutionary Origins and Diversification of the Mycorrhizal Mutualists.</title>
        <authorList>
            <consortium name="DOE Joint Genome Institute"/>
            <consortium name="Mycorrhizal Genomics Consortium"/>
            <person name="Kohler A."/>
            <person name="Kuo A."/>
            <person name="Nagy L.G."/>
            <person name="Floudas D."/>
            <person name="Copeland A."/>
            <person name="Barry K.W."/>
            <person name="Cichocki N."/>
            <person name="Veneault-Fourrey C."/>
            <person name="LaButti K."/>
            <person name="Lindquist E.A."/>
            <person name="Lipzen A."/>
            <person name="Lundell T."/>
            <person name="Morin E."/>
            <person name="Murat C."/>
            <person name="Riley R."/>
            <person name="Ohm R."/>
            <person name="Sun H."/>
            <person name="Tunlid A."/>
            <person name="Henrissat B."/>
            <person name="Grigoriev I.V."/>
            <person name="Hibbett D.S."/>
            <person name="Martin F."/>
        </authorList>
    </citation>
    <scope>NUCLEOTIDE SEQUENCE [LARGE SCALE GENOMIC DNA]</scope>
    <source>
        <strain evidence="3">Zn</strain>
    </source>
</reference>
<proteinExistence type="predicted"/>
<evidence type="ECO:0000313" key="2">
    <source>
        <dbReference type="EMBL" id="KIM93311.1"/>
    </source>
</evidence>
<evidence type="ECO:0000259" key="1">
    <source>
        <dbReference type="Pfam" id="PF12697"/>
    </source>
</evidence>